<evidence type="ECO:0000313" key="4">
    <source>
        <dbReference type="EMBL" id="URI11147.1"/>
    </source>
</evidence>
<feature type="region of interest" description="Disordered" evidence="1">
    <location>
        <begin position="170"/>
        <end position="237"/>
    </location>
</feature>
<dbReference type="EMBL" id="CP097636">
    <property type="protein sequence ID" value="URI11147.1"/>
    <property type="molecule type" value="Genomic_DNA"/>
</dbReference>
<dbReference type="RefSeq" id="WP_250199346.1">
    <property type="nucleotide sequence ID" value="NZ_CP097636.1"/>
</dbReference>
<dbReference type="Gene3D" id="3.40.30.10">
    <property type="entry name" value="Glutaredoxin"/>
    <property type="match status" value="1"/>
</dbReference>
<evidence type="ECO:0000313" key="5">
    <source>
        <dbReference type="Proteomes" id="UP001056201"/>
    </source>
</evidence>
<feature type="domain" description="Glutaredoxin" evidence="3">
    <location>
        <begin position="93"/>
        <end position="149"/>
    </location>
</feature>
<feature type="signal peptide" evidence="2">
    <location>
        <begin position="1"/>
        <end position="32"/>
    </location>
</feature>
<gene>
    <name evidence="4" type="ORF">MW290_19490</name>
</gene>
<accession>A0ABY4SG95</accession>
<dbReference type="PROSITE" id="PS51354">
    <property type="entry name" value="GLUTAREDOXIN_2"/>
    <property type="match status" value="1"/>
</dbReference>
<evidence type="ECO:0000256" key="1">
    <source>
        <dbReference type="SAM" id="MobiDB-lite"/>
    </source>
</evidence>
<dbReference type="SUPFAM" id="SSF52833">
    <property type="entry name" value="Thioredoxin-like"/>
    <property type="match status" value="1"/>
</dbReference>
<proteinExistence type="predicted"/>
<dbReference type="InterPro" id="IPR002109">
    <property type="entry name" value="Glutaredoxin"/>
</dbReference>
<keyword evidence="5" id="KW-1185">Reference proteome</keyword>
<dbReference type="CDD" id="cd02976">
    <property type="entry name" value="NrdH"/>
    <property type="match status" value="1"/>
</dbReference>
<reference evidence="4" key="1">
    <citation type="submission" date="2022-05" db="EMBL/GenBank/DDBJ databases">
        <title>An RpoN-dependent PEP-CTERM gene is involved in floc formation of an Aquincola tertiaricarbonis strain.</title>
        <authorList>
            <person name="Qiu D."/>
            <person name="Xia M."/>
        </authorList>
    </citation>
    <scope>NUCLEOTIDE SEQUENCE</scope>
    <source>
        <strain evidence="4">RN12</strain>
    </source>
</reference>
<feature type="chain" id="PRO_5045857719" evidence="2">
    <location>
        <begin position="33"/>
        <end position="237"/>
    </location>
</feature>
<dbReference type="Pfam" id="PF00462">
    <property type="entry name" value="Glutaredoxin"/>
    <property type="match status" value="1"/>
</dbReference>
<protein>
    <submittedName>
        <fullName evidence="4">Glutathione S-transferase N-terminal domain-containing protein</fullName>
    </submittedName>
</protein>
<dbReference type="Proteomes" id="UP001056201">
    <property type="component" value="Chromosome 2"/>
</dbReference>
<evidence type="ECO:0000259" key="3">
    <source>
        <dbReference type="Pfam" id="PF00462"/>
    </source>
</evidence>
<name>A0ABY4SG95_AQUTE</name>
<sequence length="237" mass="25066">MSRSASLLQRTRLATGLSLLVLLAWQAGPAAAQAPLYKIVEPDGRITYTDRPVRNNTGRVSPVGANGAAGTPIDDSLTLLPLALRTVATRFPVTLFTAPECAPCDRAREFLRQRGIPYRERLASTDADREVWQRVVGAPEAPALSIGSQMLRGYAPDSWGEYLDAAGYPRDNRLPPNYQPPAPGPVAEGRTAPVPEPRGAAASAPDTSSARTPAAAVPTRPAPAATDTGVPVPAIRF</sequence>
<feature type="compositionally biased region" description="Low complexity" evidence="1">
    <location>
        <begin position="207"/>
        <end position="226"/>
    </location>
</feature>
<evidence type="ECO:0000256" key="2">
    <source>
        <dbReference type="SAM" id="SignalP"/>
    </source>
</evidence>
<keyword evidence="2" id="KW-0732">Signal</keyword>
<organism evidence="4 5">
    <name type="scientific">Aquincola tertiaricarbonis</name>
    <dbReference type="NCBI Taxonomy" id="391953"/>
    <lineage>
        <taxon>Bacteria</taxon>
        <taxon>Pseudomonadati</taxon>
        <taxon>Pseudomonadota</taxon>
        <taxon>Betaproteobacteria</taxon>
        <taxon>Burkholderiales</taxon>
        <taxon>Sphaerotilaceae</taxon>
        <taxon>Aquincola</taxon>
    </lineage>
</organism>
<dbReference type="InterPro" id="IPR036249">
    <property type="entry name" value="Thioredoxin-like_sf"/>
</dbReference>